<dbReference type="PANTHER" id="PTHR30036">
    <property type="entry name" value="D-XYLOSE-BINDING PERIPLASMIC PROTEIN"/>
    <property type="match status" value="1"/>
</dbReference>
<gene>
    <name evidence="5" type="primary">xylF</name>
    <name evidence="5" type="ORF">SPIRO4BDMA_80125</name>
</gene>
<dbReference type="AlphaFoldDB" id="A0A3P3XUR4"/>
<dbReference type="PANTHER" id="PTHR30036:SF1">
    <property type="entry name" value="D-XYLOSE-BINDING PERIPLASMIC PROTEIN"/>
    <property type="match status" value="1"/>
</dbReference>
<dbReference type="Pfam" id="PF13407">
    <property type="entry name" value="Peripla_BP_4"/>
    <property type="match status" value="1"/>
</dbReference>
<proteinExistence type="inferred from homology"/>
<dbReference type="InterPro" id="IPR050555">
    <property type="entry name" value="Bact_Solute-Bind_Prot2"/>
</dbReference>
<dbReference type="GO" id="GO:0030246">
    <property type="term" value="F:carbohydrate binding"/>
    <property type="evidence" value="ECO:0007669"/>
    <property type="project" value="TreeGrafter"/>
</dbReference>
<reference evidence="5" key="1">
    <citation type="submission" date="2017-02" db="EMBL/GenBank/DDBJ databases">
        <authorList>
            <person name="Regsiter A."/>
            <person name="William W."/>
        </authorList>
    </citation>
    <scope>NUCLEOTIDE SEQUENCE</scope>
    <source>
        <strain evidence="5">BdmA 4</strain>
    </source>
</reference>
<accession>A0A3P3XUR4</accession>
<dbReference type="InterPro" id="IPR028082">
    <property type="entry name" value="Peripla_BP_I"/>
</dbReference>
<dbReference type="InterPro" id="IPR025997">
    <property type="entry name" value="SBP_2_dom"/>
</dbReference>
<evidence type="ECO:0000256" key="1">
    <source>
        <dbReference type="ARBA" id="ARBA00004196"/>
    </source>
</evidence>
<feature type="domain" description="Periplasmic binding protein" evidence="4">
    <location>
        <begin position="50"/>
        <end position="307"/>
    </location>
</feature>
<organism evidence="5">
    <name type="scientific">uncultured spirochete</name>
    <dbReference type="NCBI Taxonomy" id="156406"/>
    <lineage>
        <taxon>Bacteria</taxon>
        <taxon>Pseudomonadati</taxon>
        <taxon>Spirochaetota</taxon>
        <taxon>Spirochaetia</taxon>
        <taxon>Spirochaetales</taxon>
        <taxon>environmental samples</taxon>
    </lineage>
</organism>
<evidence type="ECO:0000256" key="2">
    <source>
        <dbReference type="ARBA" id="ARBA00007639"/>
    </source>
</evidence>
<comment type="subcellular location">
    <subcellularLocation>
        <location evidence="1">Cell envelope</location>
    </subcellularLocation>
</comment>
<evidence type="ECO:0000313" key="5">
    <source>
        <dbReference type="EMBL" id="SLM20018.1"/>
    </source>
</evidence>
<dbReference type="SUPFAM" id="SSF53822">
    <property type="entry name" value="Periplasmic binding protein-like I"/>
    <property type="match status" value="1"/>
</dbReference>
<dbReference type="GO" id="GO:0030288">
    <property type="term" value="C:outer membrane-bounded periplasmic space"/>
    <property type="evidence" value="ECO:0007669"/>
    <property type="project" value="TreeGrafter"/>
</dbReference>
<dbReference type="Gene3D" id="3.40.50.2300">
    <property type="match status" value="2"/>
</dbReference>
<protein>
    <submittedName>
        <fullName evidence="5">D-xylose transporter subunit periplasmic-binding component of ABC superfamily</fullName>
    </submittedName>
</protein>
<name>A0A3P3XUR4_9SPIR</name>
<comment type="similarity">
    <text evidence="2">Belongs to the bacterial solute-binding protein 2 family.</text>
</comment>
<dbReference type="EMBL" id="FWDO01000008">
    <property type="protein sequence ID" value="SLM20018.1"/>
    <property type="molecule type" value="Genomic_DNA"/>
</dbReference>
<evidence type="ECO:0000259" key="4">
    <source>
        <dbReference type="Pfam" id="PF13407"/>
    </source>
</evidence>
<sequence length="357" mass="39691">MREIELRVKRMRHMRRIILVAVSIVCMAASLGLSSCSKSKKPVADRAPMIGFSLDSLVVERWRRDVDSFTKAAHDLGADVALRVANQDANTQIAQVRELLNQGIDVLVIIPNDAERLSDVCREAKRKGVPVLSYDRLVHNADVDLYISFDNEKVGSLQAQAVTEAVPGGNYVIVNGAITDNNAFMINKGFHAVLDPFIADGRIRLLEEIWPSDWMSDEVRTRFEALLKPGQKIDVVLCGNDMLAETIISVLSENRMVGKTKVTGQDAELSACQRIAEGSQFATIYKPIDALALKAAGFAVMMAHGEKIRYDTKIDDGRYKVSYIALEPILVTAKTLYSTVIKDGFHTREDIYRNVKH</sequence>
<evidence type="ECO:0000256" key="3">
    <source>
        <dbReference type="ARBA" id="ARBA00022729"/>
    </source>
</evidence>
<keyword evidence="3" id="KW-0732">Signal</keyword>